<gene>
    <name evidence="2" type="ORF">CS062_13335</name>
</gene>
<keyword evidence="3" id="KW-1185">Reference proteome</keyword>
<dbReference type="RefSeq" id="WP_099862118.1">
    <property type="nucleotide sequence ID" value="NZ_PEOG01000032.1"/>
</dbReference>
<dbReference type="InterPro" id="IPR035093">
    <property type="entry name" value="RelE/ParE_toxin_dom_sf"/>
</dbReference>
<evidence type="ECO:0000256" key="1">
    <source>
        <dbReference type="ARBA" id="ARBA00022649"/>
    </source>
</evidence>
<reference evidence="2 3" key="1">
    <citation type="submission" date="2017-11" db="EMBL/GenBank/DDBJ databases">
        <title>Draft genome sequence of Mitsuaria sp. HWN-4.</title>
        <authorList>
            <person name="Gundlapally S.R."/>
        </authorList>
    </citation>
    <scope>NUCLEOTIDE SEQUENCE [LARGE SCALE GENOMIC DNA]</scope>
    <source>
        <strain evidence="2 3">HWN-4</strain>
    </source>
</reference>
<dbReference type="InterPro" id="IPR007712">
    <property type="entry name" value="RelE/ParE_toxin"/>
</dbReference>
<dbReference type="SUPFAM" id="SSF143011">
    <property type="entry name" value="RelE-like"/>
    <property type="match status" value="1"/>
</dbReference>
<evidence type="ECO:0000313" key="3">
    <source>
        <dbReference type="Proteomes" id="UP000231501"/>
    </source>
</evidence>
<protein>
    <submittedName>
        <fullName evidence="2">Cytotoxic translational repressor of toxin-antitoxin stability system</fullName>
    </submittedName>
</protein>
<dbReference type="Pfam" id="PF05016">
    <property type="entry name" value="ParE_toxin"/>
    <property type="match status" value="1"/>
</dbReference>
<dbReference type="OrthoDB" id="5570653at2"/>
<sequence length="85" mass="10041">MNRINWTEKAMRQMLKLPREAVKAIAGAVVIELADLKAARNVKRLMNHPYAYRLRVGDYRVFFDFAVEVRIVSIEEVKKRDEQTY</sequence>
<dbReference type="EMBL" id="PEOG01000032">
    <property type="protein sequence ID" value="PIM52743.1"/>
    <property type="molecule type" value="Genomic_DNA"/>
</dbReference>
<proteinExistence type="predicted"/>
<evidence type="ECO:0000313" key="2">
    <source>
        <dbReference type="EMBL" id="PIM52743.1"/>
    </source>
</evidence>
<name>A0A2G9C8K5_9BURK</name>
<accession>A0A2G9C8K5</accession>
<keyword evidence="1" id="KW-1277">Toxin-antitoxin system</keyword>
<dbReference type="Proteomes" id="UP000231501">
    <property type="component" value="Unassembled WGS sequence"/>
</dbReference>
<organism evidence="2 3">
    <name type="scientific">Roseateles chitinivorans</name>
    <dbReference type="NCBI Taxonomy" id="2917965"/>
    <lineage>
        <taxon>Bacteria</taxon>
        <taxon>Pseudomonadati</taxon>
        <taxon>Pseudomonadota</taxon>
        <taxon>Betaproteobacteria</taxon>
        <taxon>Burkholderiales</taxon>
        <taxon>Sphaerotilaceae</taxon>
        <taxon>Roseateles</taxon>
    </lineage>
</organism>
<dbReference type="AlphaFoldDB" id="A0A2G9C8K5"/>
<dbReference type="Gene3D" id="3.30.2310.20">
    <property type="entry name" value="RelE-like"/>
    <property type="match status" value="1"/>
</dbReference>
<comment type="caution">
    <text evidence="2">The sequence shown here is derived from an EMBL/GenBank/DDBJ whole genome shotgun (WGS) entry which is preliminary data.</text>
</comment>